<evidence type="ECO:0000313" key="2">
    <source>
        <dbReference type="Proteomes" id="UP000658320"/>
    </source>
</evidence>
<reference evidence="1" key="1">
    <citation type="journal article" date="2014" name="Int. J. Syst. Evol. Microbiol.">
        <title>Complete genome sequence of Corynebacterium casei LMG S-19264T (=DSM 44701T), isolated from a smear-ripened cheese.</title>
        <authorList>
            <consortium name="US DOE Joint Genome Institute (JGI-PGF)"/>
            <person name="Walter F."/>
            <person name="Albersmeier A."/>
            <person name="Kalinowski J."/>
            <person name="Ruckert C."/>
        </authorList>
    </citation>
    <scope>NUCLEOTIDE SEQUENCE</scope>
    <source>
        <strain evidence="1">JCM 4346</strain>
    </source>
</reference>
<gene>
    <name evidence="1" type="ORF">GCM10010251_22340</name>
</gene>
<keyword evidence="2" id="KW-1185">Reference proteome</keyword>
<accession>A0A918C507</accession>
<dbReference type="InterPro" id="IPR010982">
    <property type="entry name" value="Lambda_DNA-bd_dom_sf"/>
</dbReference>
<dbReference type="GO" id="GO:0003677">
    <property type="term" value="F:DNA binding"/>
    <property type="evidence" value="ECO:0007669"/>
    <property type="project" value="InterPro"/>
</dbReference>
<comment type="caution">
    <text evidence="1">The sequence shown here is derived from an EMBL/GenBank/DDBJ whole genome shotgun (WGS) entry which is preliminary data.</text>
</comment>
<dbReference type="Proteomes" id="UP000658320">
    <property type="component" value="Unassembled WGS sequence"/>
</dbReference>
<evidence type="ECO:0000313" key="1">
    <source>
        <dbReference type="EMBL" id="GGR06148.1"/>
    </source>
</evidence>
<dbReference type="AlphaFoldDB" id="A0A918C507"/>
<organism evidence="1 2">
    <name type="scientific">Streptomyces aurantiogriseus</name>
    <dbReference type="NCBI Taxonomy" id="66870"/>
    <lineage>
        <taxon>Bacteria</taxon>
        <taxon>Bacillati</taxon>
        <taxon>Actinomycetota</taxon>
        <taxon>Actinomycetes</taxon>
        <taxon>Kitasatosporales</taxon>
        <taxon>Streptomycetaceae</taxon>
        <taxon>Streptomyces</taxon>
    </lineage>
</organism>
<dbReference type="Gene3D" id="1.10.260.40">
    <property type="entry name" value="lambda repressor-like DNA-binding domains"/>
    <property type="match status" value="1"/>
</dbReference>
<sequence>MWSPAAAWPADWSAEEMRMTPPDGTAVDEWSFSARMLNLLFEAAAAARNGVEYTNSEVAAAINQRAGRRVISDETIRKLRTPGGPQPSFDRVAHLAAFFQVPLDAFKDGTHTHEAVAAEAVKLLEARRKHTEKVDREVAKEADDIRMLARSARRLDSRGLKLAMEFISSLQKMQKRQD</sequence>
<protein>
    <submittedName>
        <fullName evidence="1">Uncharacterized protein</fullName>
    </submittedName>
</protein>
<proteinExistence type="predicted"/>
<name>A0A918C507_9ACTN</name>
<dbReference type="EMBL" id="BMSX01000004">
    <property type="protein sequence ID" value="GGR06148.1"/>
    <property type="molecule type" value="Genomic_DNA"/>
</dbReference>
<reference evidence="1" key="2">
    <citation type="submission" date="2020-09" db="EMBL/GenBank/DDBJ databases">
        <authorList>
            <person name="Sun Q."/>
            <person name="Ohkuma M."/>
        </authorList>
    </citation>
    <scope>NUCLEOTIDE SEQUENCE</scope>
    <source>
        <strain evidence="1">JCM 4346</strain>
    </source>
</reference>